<dbReference type="AlphaFoldDB" id="A0A3B0SWQ8"/>
<organism evidence="1">
    <name type="scientific">hydrothermal vent metagenome</name>
    <dbReference type="NCBI Taxonomy" id="652676"/>
    <lineage>
        <taxon>unclassified sequences</taxon>
        <taxon>metagenomes</taxon>
        <taxon>ecological metagenomes</taxon>
    </lineage>
</organism>
<accession>A0A3B0SWQ8</accession>
<protein>
    <submittedName>
        <fullName evidence="1">Uncharacterized protein</fullName>
    </submittedName>
</protein>
<evidence type="ECO:0000313" key="1">
    <source>
        <dbReference type="EMBL" id="VAW08940.1"/>
    </source>
</evidence>
<gene>
    <name evidence="1" type="ORF">MNBD_ACTINO02-3206</name>
</gene>
<dbReference type="EMBL" id="UOEK01000509">
    <property type="protein sequence ID" value="VAW08940.1"/>
    <property type="molecule type" value="Genomic_DNA"/>
</dbReference>
<proteinExistence type="predicted"/>
<name>A0A3B0SWQ8_9ZZZZ</name>
<sequence>MGQTIEIGNVRVVGEVASFTTDRNISSQDGGVFESADEAAAATSYPGLLASKLFAAIDGIDHVFAGSNQIVIRRPGGWTDDATAAASSVIEMFYRYYPAQP</sequence>
<reference evidence="1" key="1">
    <citation type="submission" date="2018-06" db="EMBL/GenBank/DDBJ databases">
        <authorList>
            <person name="Zhirakovskaya E."/>
        </authorList>
    </citation>
    <scope>NUCLEOTIDE SEQUENCE</scope>
</reference>